<accession>A0A6N4RCL7</accession>
<proteinExistence type="predicted"/>
<protein>
    <recommendedName>
        <fullName evidence="3">Glycosyltransferase</fullName>
    </recommendedName>
</protein>
<sequence>MKWGTRYGPEYVNRLWRGVRKHTSGKVRLVCFTDDVTGIDPEVDCRALPPFPGVPEHLSVKPWKKLSLWKKDLAADLNGRDALFLDVDLVLTGNLDAFWDYEPGMYCVWENPTKEGKLTPNGQPIGNTSVFRFTVGAYPEIYDRFVADPEGLHKYEFRIEQEFISATLGAKGVQRFWPKGWCSSFKEDLLPSWPQRWWQDVPLPPECRVAVFHGKPDPDEAMVGKWPAKGWKKIYKHVRPVQWVSENW</sequence>
<reference evidence="1 2" key="1">
    <citation type="journal article" date="2017" name="Nat. Commun.">
        <title>In situ click chemistry generation of cyclooxygenase-2 inhibitors.</title>
        <authorList>
            <person name="Bhardwaj A."/>
            <person name="Kaur J."/>
            <person name="Wuest M."/>
            <person name="Wuest F."/>
        </authorList>
    </citation>
    <scope>NUCLEOTIDE SEQUENCE [LARGE SCALE GENOMIC DNA]</scope>
    <source>
        <strain evidence="1">S2_018_000_R2_106</strain>
    </source>
</reference>
<organism evidence="1 2">
    <name type="scientific">Blastochloris viridis</name>
    <name type="common">Rhodopseudomonas viridis</name>
    <dbReference type="NCBI Taxonomy" id="1079"/>
    <lineage>
        <taxon>Bacteria</taxon>
        <taxon>Pseudomonadati</taxon>
        <taxon>Pseudomonadota</taxon>
        <taxon>Alphaproteobacteria</taxon>
        <taxon>Hyphomicrobiales</taxon>
        <taxon>Blastochloridaceae</taxon>
        <taxon>Blastochloris</taxon>
    </lineage>
</organism>
<evidence type="ECO:0000313" key="2">
    <source>
        <dbReference type="Proteomes" id="UP000320948"/>
    </source>
</evidence>
<dbReference type="AlphaFoldDB" id="A0A6N4RCL7"/>
<name>A0A6N4RCL7_BLAVI</name>
<dbReference type="EMBL" id="VAFM01000002">
    <property type="protein sequence ID" value="TKW60991.1"/>
    <property type="molecule type" value="Genomic_DNA"/>
</dbReference>
<gene>
    <name evidence="1" type="ORF">DI628_08280</name>
</gene>
<comment type="caution">
    <text evidence="1">The sequence shown here is derived from an EMBL/GenBank/DDBJ whole genome shotgun (WGS) entry which is preliminary data.</text>
</comment>
<dbReference type="SUPFAM" id="SSF53448">
    <property type="entry name" value="Nucleotide-diphospho-sugar transferases"/>
    <property type="match status" value="1"/>
</dbReference>
<dbReference type="InterPro" id="IPR029044">
    <property type="entry name" value="Nucleotide-diphossugar_trans"/>
</dbReference>
<evidence type="ECO:0008006" key="3">
    <source>
        <dbReference type="Google" id="ProtNLM"/>
    </source>
</evidence>
<evidence type="ECO:0000313" key="1">
    <source>
        <dbReference type="EMBL" id="TKW60991.1"/>
    </source>
</evidence>
<dbReference type="Proteomes" id="UP000320948">
    <property type="component" value="Unassembled WGS sequence"/>
</dbReference>